<evidence type="ECO:0000313" key="4">
    <source>
        <dbReference type="Proteomes" id="UP001295684"/>
    </source>
</evidence>
<dbReference type="AlphaFoldDB" id="A0AAD1XBX9"/>
<dbReference type="InterPro" id="IPR008984">
    <property type="entry name" value="SMAD_FHA_dom_sf"/>
</dbReference>
<dbReference type="Pfam" id="PF00498">
    <property type="entry name" value="FHA"/>
    <property type="match status" value="1"/>
</dbReference>
<name>A0AAD1XBX9_EUPCR</name>
<dbReference type="InterPro" id="IPR000253">
    <property type="entry name" value="FHA_dom"/>
</dbReference>
<accession>A0AAD1XBX9</accession>
<feature type="region of interest" description="Disordered" evidence="1">
    <location>
        <begin position="266"/>
        <end position="307"/>
    </location>
</feature>
<evidence type="ECO:0000259" key="2">
    <source>
        <dbReference type="PROSITE" id="PS50006"/>
    </source>
</evidence>
<dbReference type="SUPFAM" id="SSF49879">
    <property type="entry name" value="SMAD/FHA domain"/>
    <property type="match status" value="1"/>
</dbReference>
<comment type="caution">
    <text evidence="3">The sequence shown here is derived from an EMBL/GenBank/DDBJ whole genome shotgun (WGS) entry which is preliminary data.</text>
</comment>
<feature type="compositionally biased region" description="Basic and acidic residues" evidence="1">
    <location>
        <begin position="233"/>
        <end position="246"/>
    </location>
</feature>
<evidence type="ECO:0000256" key="1">
    <source>
        <dbReference type="SAM" id="MobiDB-lite"/>
    </source>
</evidence>
<dbReference type="EMBL" id="CAMPGE010011858">
    <property type="protein sequence ID" value="CAI2370659.1"/>
    <property type="molecule type" value="Genomic_DNA"/>
</dbReference>
<dbReference type="Gene3D" id="2.60.200.20">
    <property type="match status" value="1"/>
</dbReference>
<feature type="domain" description="FHA" evidence="2">
    <location>
        <begin position="284"/>
        <end position="351"/>
    </location>
</feature>
<proteinExistence type="predicted"/>
<feature type="compositionally biased region" description="Basic and acidic residues" evidence="1">
    <location>
        <begin position="289"/>
        <end position="307"/>
    </location>
</feature>
<gene>
    <name evidence="3" type="ORF">ECRASSUSDP1_LOCUS11976</name>
</gene>
<dbReference type="Proteomes" id="UP001295684">
    <property type="component" value="Unassembled WGS sequence"/>
</dbReference>
<organism evidence="3 4">
    <name type="scientific">Euplotes crassus</name>
    <dbReference type="NCBI Taxonomy" id="5936"/>
    <lineage>
        <taxon>Eukaryota</taxon>
        <taxon>Sar</taxon>
        <taxon>Alveolata</taxon>
        <taxon>Ciliophora</taxon>
        <taxon>Intramacronucleata</taxon>
        <taxon>Spirotrichea</taxon>
        <taxon>Hypotrichia</taxon>
        <taxon>Euplotida</taxon>
        <taxon>Euplotidae</taxon>
        <taxon>Moneuplotes</taxon>
    </lineage>
</organism>
<feature type="region of interest" description="Disordered" evidence="1">
    <location>
        <begin position="233"/>
        <end position="254"/>
    </location>
</feature>
<feature type="compositionally biased region" description="Basic and acidic residues" evidence="1">
    <location>
        <begin position="266"/>
        <end position="278"/>
    </location>
</feature>
<reference evidence="3" key="1">
    <citation type="submission" date="2023-07" db="EMBL/GenBank/DDBJ databases">
        <authorList>
            <consortium name="AG Swart"/>
            <person name="Singh M."/>
            <person name="Singh A."/>
            <person name="Seah K."/>
            <person name="Emmerich C."/>
        </authorList>
    </citation>
    <scope>NUCLEOTIDE SEQUENCE</scope>
    <source>
        <strain evidence="3">DP1</strain>
    </source>
</reference>
<keyword evidence="4" id="KW-1185">Reference proteome</keyword>
<evidence type="ECO:0000313" key="3">
    <source>
        <dbReference type="EMBL" id="CAI2370659.1"/>
    </source>
</evidence>
<sequence length="385" mass="45023">MRKKTMRSKSYVCPLKAYHKNIRLLEESKISEKLKDEIKQDLLEAERLIQVMRNNKSMFKFLDGIKNLLPKSNLEQIKEINESLQDKIQLVLFEFQIQNEIGGKRRRKWDSSPNWDKTSVKKKYVPVIGSSIFLDPTLQRNDDLFAKSTYNTVDNLKPQLLYTLEFLKNESNVKYLDENKKYKEILNKKVNKEPVKEISIGRIDFKDIFPKDILIRISKVQFKIQFKKIEEPKKEKDEKQVRKDSENSDDDLDDVLQKIETMSLEKGEEAKLDPKKTSSDLPRISINKTSEKGSPQKERKISQKSQEDSEDEIFLTAVNCTTELRKRQENSYVFTILDQSSNGTYINGNLIGKGNSKELVDGDKIRFADTDDSDKKYCCYKFKVV</sequence>
<protein>
    <recommendedName>
        <fullName evidence="2">FHA domain-containing protein</fullName>
    </recommendedName>
</protein>
<dbReference type="PROSITE" id="PS50006">
    <property type="entry name" value="FHA_DOMAIN"/>
    <property type="match status" value="1"/>
</dbReference>